<evidence type="ECO:0000256" key="2">
    <source>
        <dbReference type="ARBA" id="ARBA00008661"/>
    </source>
</evidence>
<reference evidence="12" key="1">
    <citation type="submission" date="2016-11" db="UniProtKB">
        <authorList>
            <consortium name="WormBaseParasite"/>
        </authorList>
    </citation>
    <scope>IDENTIFICATION</scope>
</reference>
<evidence type="ECO:0000313" key="12">
    <source>
        <dbReference type="WBParaSite" id="Csp11.Scaffold629.g8580.t1"/>
    </source>
</evidence>
<keyword evidence="8 10" id="KW-0333">Golgi apparatus</keyword>
<sequence>MVSRSAWITEIWMDYGFINSTLDFGANYRILFYDTQRYLKWVHLPTPSTNPEVLLMVSSRCDNFSKRNILRKTWMKTGNSRIKSLFLVGLGSHIDSKTREIVLKEAELYGDMVVTDLEDTYTGLPFKSLSLLLYAISKESSAKLLAKIDEDVILFPNRLLSLIDNGEIKTNGLWIHGDLIEAGAIVDTQPQVLKSSTFGCAKYPEYLSGPFYMATREAAMEILKGTKHRKQMISEDTLITGILAEDAGIHRVQLPYLFLWPDTNFKDSDKILAWHSPLENDKYVEFYEKFRVID</sequence>
<evidence type="ECO:0000256" key="7">
    <source>
        <dbReference type="ARBA" id="ARBA00022989"/>
    </source>
</evidence>
<evidence type="ECO:0000256" key="8">
    <source>
        <dbReference type="ARBA" id="ARBA00023034"/>
    </source>
</evidence>
<comment type="subcellular location">
    <subcellularLocation>
        <location evidence="1 10">Golgi apparatus membrane</location>
        <topology evidence="1 10">Single-pass type II membrane protein</topology>
    </subcellularLocation>
</comment>
<keyword evidence="7" id="KW-1133">Transmembrane helix</keyword>
<dbReference type="GO" id="GO:0016758">
    <property type="term" value="F:hexosyltransferase activity"/>
    <property type="evidence" value="ECO:0007669"/>
    <property type="project" value="InterPro"/>
</dbReference>
<evidence type="ECO:0000256" key="9">
    <source>
        <dbReference type="ARBA" id="ARBA00023136"/>
    </source>
</evidence>
<dbReference type="GO" id="GO:0000139">
    <property type="term" value="C:Golgi membrane"/>
    <property type="evidence" value="ECO:0007669"/>
    <property type="project" value="UniProtKB-SubCell"/>
</dbReference>
<evidence type="ECO:0000256" key="10">
    <source>
        <dbReference type="RuleBase" id="RU363063"/>
    </source>
</evidence>
<keyword evidence="4" id="KW-0808">Transferase</keyword>
<dbReference type="Gene3D" id="3.90.550.50">
    <property type="match status" value="1"/>
</dbReference>
<evidence type="ECO:0000256" key="5">
    <source>
        <dbReference type="ARBA" id="ARBA00022692"/>
    </source>
</evidence>
<keyword evidence="3 10" id="KW-0328">Glycosyltransferase</keyword>
<dbReference type="WBParaSite" id="Csp11.Scaffold629.g8580.t1">
    <property type="protein sequence ID" value="Csp11.Scaffold629.g8580.t1"/>
    <property type="gene ID" value="Csp11.Scaffold629.g8580"/>
</dbReference>
<keyword evidence="5" id="KW-0812">Transmembrane</keyword>
<evidence type="ECO:0000313" key="11">
    <source>
        <dbReference type="Proteomes" id="UP000095282"/>
    </source>
</evidence>
<dbReference type="Proteomes" id="UP000095282">
    <property type="component" value="Unplaced"/>
</dbReference>
<dbReference type="EC" id="2.4.1.-" evidence="10"/>
<dbReference type="AlphaFoldDB" id="A0A1I7UER6"/>
<keyword evidence="9" id="KW-0472">Membrane</keyword>
<dbReference type="PANTHER" id="PTHR11214">
    <property type="entry name" value="BETA-1,3-N-ACETYLGLUCOSAMINYLTRANSFERASE"/>
    <property type="match status" value="1"/>
</dbReference>
<evidence type="ECO:0000256" key="3">
    <source>
        <dbReference type="ARBA" id="ARBA00022676"/>
    </source>
</evidence>
<dbReference type="eggNOG" id="KOG2287">
    <property type="taxonomic scope" value="Eukaryota"/>
</dbReference>
<evidence type="ECO:0000256" key="6">
    <source>
        <dbReference type="ARBA" id="ARBA00022968"/>
    </source>
</evidence>
<organism evidence="11 12">
    <name type="scientific">Caenorhabditis tropicalis</name>
    <dbReference type="NCBI Taxonomy" id="1561998"/>
    <lineage>
        <taxon>Eukaryota</taxon>
        <taxon>Metazoa</taxon>
        <taxon>Ecdysozoa</taxon>
        <taxon>Nematoda</taxon>
        <taxon>Chromadorea</taxon>
        <taxon>Rhabditida</taxon>
        <taxon>Rhabditina</taxon>
        <taxon>Rhabditomorpha</taxon>
        <taxon>Rhabditoidea</taxon>
        <taxon>Rhabditidae</taxon>
        <taxon>Peloderinae</taxon>
        <taxon>Caenorhabditis</taxon>
    </lineage>
</organism>
<proteinExistence type="inferred from homology"/>
<dbReference type="InterPro" id="IPR002659">
    <property type="entry name" value="Glyco_trans_31"/>
</dbReference>
<accession>A0A1I7UER6</accession>
<name>A0A1I7UER6_9PELO</name>
<evidence type="ECO:0000256" key="4">
    <source>
        <dbReference type="ARBA" id="ARBA00022679"/>
    </source>
</evidence>
<dbReference type="PANTHER" id="PTHR11214:SF391">
    <property type="entry name" value="BETA-1,3-GALACTOSYLTRANSFERASE BRE-2-RELATED"/>
    <property type="match status" value="1"/>
</dbReference>
<evidence type="ECO:0000256" key="1">
    <source>
        <dbReference type="ARBA" id="ARBA00004323"/>
    </source>
</evidence>
<dbReference type="Pfam" id="PF01762">
    <property type="entry name" value="Galactosyl_T"/>
    <property type="match status" value="1"/>
</dbReference>
<keyword evidence="6" id="KW-0735">Signal-anchor</keyword>
<protein>
    <recommendedName>
        <fullName evidence="10">Hexosyltransferase</fullName>
        <ecNumber evidence="10">2.4.1.-</ecNumber>
    </recommendedName>
</protein>
<keyword evidence="11" id="KW-1185">Reference proteome</keyword>
<dbReference type="STRING" id="1561998.A0A1I7UER6"/>
<dbReference type="GO" id="GO:0006493">
    <property type="term" value="P:protein O-linked glycosylation"/>
    <property type="evidence" value="ECO:0007669"/>
    <property type="project" value="TreeGrafter"/>
</dbReference>
<comment type="similarity">
    <text evidence="2 10">Belongs to the glycosyltransferase 31 family.</text>
</comment>